<evidence type="ECO:0000313" key="2">
    <source>
        <dbReference type="EMBL" id="AEA03561.1"/>
    </source>
</evidence>
<dbReference type="AlphaFoldDB" id="H5ZW29"/>
<feature type="non-terminal residue" evidence="2">
    <location>
        <position position="1"/>
    </location>
</feature>
<feature type="non-terminal residue" evidence="2">
    <location>
        <position position="39"/>
    </location>
</feature>
<organism evidence="2">
    <name type="scientific">Kryptolebias marmoratus</name>
    <name type="common">Mangrove killifish</name>
    <name type="synonym">Rivulus marmoratus</name>
    <dbReference type="NCBI Taxonomy" id="37003"/>
    <lineage>
        <taxon>Eukaryota</taxon>
        <taxon>Metazoa</taxon>
        <taxon>Chordata</taxon>
        <taxon>Craniata</taxon>
        <taxon>Vertebrata</taxon>
        <taxon>Euteleostomi</taxon>
        <taxon>Actinopterygii</taxon>
        <taxon>Neopterygii</taxon>
        <taxon>Teleostei</taxon>
        <taxon>Neoteleostei</taxon>
        <taxon>Acanthomorphata</taxon>
        <taxon>Ovalentaria</taxon>
        <taxon>Atherinomorphae</taxon>
        <taxon>Cyprinodontiformes</taxon>
        <taxon>Rivulidae</taxon>
        <taxon>Kryptolebias</taxon>
    </lineage>
</organism>
<accession>H5ZW29</accession>
<protein>
    <submittedName>
        <fullName evidence="2">Ser/Arg-related nuclear matrix protein</fullName>
    </submittedName>
</protein>
<sequence>PPPQRHRQSAPAPPPQLRVTRGPAPVLFQTTVTRQLFEE</sequence>
<dbReference type="EMBL" id="JF272453">
    <property type="protein sequence ID" value="AEA03561.1"/>
    <property type="molecule type" value="mRNA"/>
</dbReference>
<name>H5ZW29_KRYMA</name>
<feature type="region of interest" description="Disordered" evidence="1">
    <location>
        <begin position="1"/>
        <end position="21"/>
    </location>
</feature>
<reference evidence="2" key="1">
    <citation type="submission" date="2011-01" db="EMBL/GenBank/DDBJ databases">
        <authorList>
            <person name="Rhee J.-S."/>
            <person name="Kim B.-M."/>
            <person name="Lee J.-S."/>
        </authorList>
    </citation>
    <scope>NUCLEOTIDE SEQUENCE</scope>
</reference>
<proteinExistence type="evidence at transcript level"/>
<evidence type="ECO:0000256" key="1">
    <source>
        <dbReference type="SAM" id="MobiDB-lite"/>
    </source>
</evidence>